<name>A0ABP7EH09_9SPHN</name>
<dbReference type="Proteomes" id="UP001500523">
    <property type="component" value="Unassembled WGS sequence"/>
</dbReference>
<evidence type="ECO:0000313" key="2">
    <source>
        <dbReference type="Proteomes" id="UP001500523"/>
    </source>
</evidence>
<keyword evidence="2" id="KW-1185">Reference proteome</keyword>
<reference evidence="2" key="1">
    <citation type="journal article" date="2019" name="Int. J. Syst. Evol. Microbiol.">
        <title>The Global Catalogue of Microorganisms (GCM) 10K type strain sequencing project: providing services to taxonomists for standard genome sequencing and annotation.</title>
        <authorList>
            <consortium name="The Broad Institute Genomics Platform"/>
            <consortium name="The Broad Institute Genome Sequencing Center for Infectious Disease"/>
            <person name="Wu L."/>
            <person name="Ma J."/>
        </authorList>
    </citation>
    <scope>NUCLEOTIDE SEQUENCE [LARGE SCALE GENOMIC DNA]</scope>
    <source>
        <strain evidence="2">JCM 17498</strain>
    </source>
</reference>
<dbReference type="EMBL" id="BAABBF010000007">
    <property type="protein sequence ID" value="GAA3718762.1"/>
    <property type="molecule type" value="Genomic_DNA"/>
</dbReference>
<dbReference type="RefSeq" id="WP_344694105.1">
    <property type="nucleotide sequence ID" value="NZ_BAABBF010000007.1"/>
</dbReference>
<protein>
    <recommendedName>
        <fullName evidence="3">Polymer-forming cytoskeletal protein</fullName>
    </recommendedName>
</protein>
<proteinExistence type="predicted"/>
<sequence>MHRISGILDQPLSIESDTEVSGIVNGSITVRAGCHLLLSGMVEGDIIVEPGARLDVTGMVSGRIVNS</sequence>
<comment type="caution">
    <text evidence="1">The sequence shown here is derived from an EMBL/GenBank/DDBJ whole genome shotgun (WGS) entry which is preliminary data.</text>
</comment>
<evidence type="ECO:0000313" key="1">
    <source>
        <dbReference type="EMBL" id="GAA3718762.1"/>
    </source>
</evidence>
<organism evidence="1 2">
    <name type="scientific">Sphingomonas cynarae</name>
    <dbReference type="NCBI Taxonomy" id="930197"/>
    <lineage>
        <taxon>Bacteria</taxon>
        <taxon>Pseudomonadati</taxon>
        <taxon>Pseudomonadota</taxon>
        <taxon>Alphaproteobacteria</taxon>
        <taxon>Sphingomonadales</taxon>
        <taxon>Sphingomonadaceae</taxon>
        <taxon>Sphingomonas</taxon>
    </lineage>
</organism>
<gene>
    <name evidence="1" type="ORF">GCM10022268_28800</name>
</gene>
<accession>A0ABP7EH09</accession>
<evidence type="ECO:0008006" key="3">
    <source>
        <dbReference type="Google" id="ProtNLM"/>
    </source>
</evidence>